<accession>A0A2I0AF69</accession>
<sequence>MWNIEEVIREIFNQTTFILLFTTTPQSRTEQKKKKKNCSKITYSEKKLRKQKSTSTNGSNRYRTIIYPTEPHPREKQGPHNRVVPPESPYSGNGRGGGGGRRGGRSAGRRSKGKAAQDENAHAAGERNLAEEVLQHPRHQQGVLLQQLRHDRHQYHLLCSSNPR</sequence>
<name>A0A2I0AF69_9ASPA</name>
<feature type="region of interest" description="Disordered" evidence="1">
    <location>
        <begin position="25"/>
        <end position="123"/>
    </location>
</feature>
<protein>
    <submittedName>
        <fullName evidence="2">Uncharacterized protein</fullName>
    </submittedName>
</protein>
<keyword evidence="3" id="KW-1185">Reference proteome</keyword>
<gene>
    <name evidence="2" type="ORF">AXF42_Ash000032</name>
</gene>
<evidence type="ECO:0000256" key="1">
    <source>
        <dbReference type="SAM" id="MobiDB-lite"/>
    </source>
</evidence>
<proteinExistence type="predicted"/>
<feature type="compositionally biased region" description="Basic residues" evidence="1">
    <location>
        <begin position="102"/>
        <end position="113"/>
    </location>
</feature>
<organism evidence="2 3">
    <name type="scientific">Apostasia shenzhenica</name>
    <dbReference type="NCBI Taxonomy" id="1088818"/>
    <lineage>
        <taxon>Eukaryota</taxon>
        <taxon>Viridiplantae</taxon>
        <taxon>Streptophyta</taxon>
        <taxon>Embryophyta</taxon>
        <taxon>Tracheophyta</taxon>
        <taxon>Spermatophyta</taxon>
        <taxon>Magnoliopsida</taxon>
        <taxon>Liliopsida</taxon>
        <taxon>Asparagales</taxon>
        <taxon>Orchidaceae</taxon>
        <taxon>Apostasioideae</taxon>
        <taxon>Apostasia</taxon>
    </lineage>
</organism>
<dbReference type="AlphaFoldDB" id="A0A2I0AF69"/>
<feature type="compositionally biased region" description="Polar residues" evidence="1">
    <location>
        <begin position="53"/>
        <end position="62"/>
    </location>
</feature>
<dbReference type="Proteomes" id="UP000236161">
    <property type="component" value="Unassembled WGS sequence"/>
</dbReference>
<reference evidence="2 3" key="1">
    <citation type="journal article" date="2017" name="Nature">
        <title>The Apostasia genome and the evolution of orchids.</title>
        <authorList>
            <person name="Zhang G.Q."/>
            <person name="Liu K.W."/>
            <person name="Li Z."/>
            <person name="Lohaus R."/>
            <person name="Hsiao Y.Y."/>
            <person name="Niu S.C."/>
            <person name="Wang J.Y."/>
            <person name="Lin Y.C."/>
            <person name="Xu Q."/>
            <person name="Chen L.J."/>
            <person name="Yoshida K."/>
            <person name="Fujiwara S."/>
            <person name="Wang Z.W."/>
            <person name="Zhang Y.Q."/>
            <person name="Mitsuda N."/>
            <person name="Wang M."/>
            <person name="Liu G.H."/>
            <person name="Pecoraro L."/>
            <person name="Huang H.X."/>
            <person name="Xiao X.J."/>
            <person name="Lin M."/>
            <person name="Wu X.Y."/>
            <person name="Wu W.L."/>
            <person name="Chen Y.Y."/>
            <person name="Chang S.B."/>
            <person name="Sakamoto S."/>
            <person name="Ohme-Takagi M."/>
            <person name="Yagi M."/>
            <person name="Zeng S.J."/>
            <person name="Shen C.Y."/>
            <person name="Yeh C.M."/>
            <person name="Luo Y.B."/>
            <person name="Tsai W.C."/>
            <person name="Van de Peer Y."/>
            <person name="Liu Z.J."/>
        </authorList>
    </citation>
    <scope>NUCLEOTIDE SEQUENCE [LARGE SCALE GENOMIC DNA]</scope>
    <source>
        <strain evidence="3">cv. Shenzhen</strain>
        <tissue evidence="2">Stem</tissue>
    </source>
</reference>
<evidence type="ECO:0000313" key="2">
    <source>
        <dbReference type="EMBL" id="PKA54199.1"/>
    </source>
</evidence>
<evidence type="ECO:0000313" key="3">
    <source>
        <dbReference type="Proteomes" id="UP000236161"/>
    </source>
</evidence>
<dbReference type="EMBL" id="KZ451982">
    <property type="protein sequence ID" value="PKA54199.1"/>
    <property type="molecule type" value="Genomic_DNA"/>
</dbReference>